<dbReference type="PATRIC" id="fig|359131.3.peg.6863"/>
<feature type="signal peptide" evidence="2">
    <location>
        <begin position="1"/>
        <end position="29"/>
    </location>
</feature>
<evidence type="ECO:0008006" key="5">
    <source>
        <dbReference type="Google" id="ProtNLM"/>
    </source>
</evidence>
<evidence type="ECO:0000256" key="2">
    <source>
        <dbReference type="SAM" id="SignalP"/>
    </source>
</evidence>
<accession>A0A0F2TMB5</accession>
<evidence type="ECO:0000313" key="3">
    <source>
        <dbReference type="EMBL" id="KJS62882.1"/>
    </source>
</evidence>
<proteinExistence type="predicted"/>
<feature type="region of interest" description="Disordered" evidence="1">
    <location>
        <begin position="239"/>
        <end position="261"/>
    </location>
</feature>
<feature type="chain" id="PRO_5002459721" description="Lipoprotein" evidence="2">
    <location>
        <begin position="30"/>
        <end position="261"/>
    </location>
</feature>
<dbReference type="OrthoDB" id="4191864at2"/>
<dbReference type="EMBL" id="JZKH01000008">
    <property type="protein sequence ID" value="KJS62882.1"/>
    <property type="molecule type" value="Genomic_DNA"/>
</dbReference>
<organism evidence="3 4">
    <name type="scientific">Streptomyces rubellomurinus (strain ATCC 31215)</name>
    <dbReference type="NCBI Taxonomy" id="359131"/>
    <lineage>
        <taxon>Bacteria</taxon>
        <taxon>Bacillati</taxon>
        <taxon>Actinomycetota</taxon>
        <taxon>Actinomycetes</taxon>
        <taxon>Kitasatosporales</taxon>
        <taxon>Streptomycetaceae</taxon>
        <taxon>Streptomyces</taxon>
    </lineage>
</organism>
<comment type="caution">
    <text evidence="3">The sequence shown here is derived from an EMBL/GenBank/DDBJ whole genome shotgun (WGS) entry which is preliminary data.</text>
</comment>
<feature type="compositionally biased region" description="Low complexity" evidence="1">
    <location>
        <begin position="239"/>
        <end position="253"/>
    </location>
</feature>
<sequence>MPPALRPAAPARAAALLLLGATTGCSLLAAPATGIPGQPAPVPPKQVVLTAAQALDDSGTARIDVVQEGPAGRRTASGTLTWGARDEAALTVTDELGAGRLTVRDGAVDLAYQDGRAKHADRATAESLDPAAGAAGGWAGGWTTALITNPGSRAYAVAQAGTLGSLGGEDVAGTTAAHYRGSTPVAEYFGAEGELGPDRLAAVLDWYQRHGVKTIDWDLWVGPGSRLLRLRETVTGDTGTTVTTTEVSGAASSDPTAAATG</sequence>
<evidence type="ECO:0000256" key="1">
    <source>
        <dbReference type="SAM" id="MobiDB-lite"/>
    </source>
</evidence>
<dbReference type="RefSeq" id="WP_045693071.1">
    <property type="nucleotide sequence ID" value="NZ_JZKH01000008.1"/>
</dbReference>
<dbReference type="PROSITE" id="PS51257">
    <property type="entry name" value="PROKAR_LIPOPROTEIN"/>
    <property type="match status" value="1"/>
</dbReference>
<reference evidence="3 4" key="1">
    <citation type="submission" date="2015-02" db="EMBL/GenBank/DDBJ databases">
        <authorList>
            <person name="Ju K.-S."/>
            <person name="Doroghazi J.R."/>
            <person name="Metcalf W."/>
        </authorList>
    </citation>
    <scope>NUCLEOTIDE SEQUENCE [LARGE SCALE GENOMIC DNA]</scope>
    <source>
        <strain evidence="3 4">ATCC 31215</strain>
    </source>
</reference>
<keyword evidence="4" id="KW-1185">Reference proteome</keyword>
<keyword evidence="2" id="KW-0732">Signal</keyword>
<dbReference type="Proteomes" id="UP000033699">
    <property type="component" value="Unassembled WGS sequence"/>
</dbReference>
<protein>
    <recommendedName>
        <fullName evidence="5">Lipoprotein</fullName>
    </recommendedName>
</protein>
<name>A0A0F2TMB5_STRR3</name>
<evidence type="ECO:0000313" key="4">
    <source>
        <dbReference type="Proteomes" id="UP000033699"/>
    </source>
</evidence>
<gene>
    <name evidence="3" type="ORF">VM95_06530</name>
</gene>
<dbReference type="AlphaFoldDB" id="A0A0F2TMB5"/>
<dbReference type="Gene3D" id="2.50.20.20">
    <property type="match status" value="1"/>
</dbReference>